<evidence type="ECO:0000313" key="2">
    <source>
        <dbReference type="EMBL" id="CAB5041526.1"/>
    </source>
</evidence>
<dbReference type="InterPro" id="IPR003774">
    <property type="entry name" value="AlgH-like"/>
</dbReference>
<keyword evidence="1" id="KW-0812">Transmembrane</keyword>
<dbReference type="GO" id="GO:0005829">
    <property type="term" value="C:cytosol"/>
    <property type="evidence" value="ECO:0007669"/>
    <property type="project" value="TreeGrafter"/>
</dbReference>
<keyword evidence="1" id="KW-1133">Transmembrane helix</keyword>
<keyword evidence="1" id="KW-0472">Membrane</keyword>
<feature type="transmembrane region" description="Helical" evidence="1">
    <location>
        <begin position="59"/>
        <end position="83"/>
    </location>
</feature>
<evidence type="ECO:0000256" key="1">
    <source>
        <dbReference type="SAM" id="Phobius"/>
    </source>
</evidence>
<dbReference type="EMBL" id="CAFBPW010000332">
    <property type="protein sequence ID" value="CAB5041526.1"/>
    <property type="molecule type" value="Genomic_DNA"/>
</dbReference>
<protein>
    <submittedName>
        <fullName evidence="2">Unannotated protein</fullName>
    </submittedName>
</protein>
<name>A0A6J7SKP6_9ZZZZ</name>
<gene>
    <name evidence="2" type="ORF">UFOPK4173_01982</name>
</gene>
<dbReference type="PANTHER" id="PTHR30327:SF1">
    <property type="entry name" value="UPF0301 PROTEIN YQGE"/>
    <property type="match status" value="1"/>
</dbReference>
<dbReference type="PANTHER" id="PTHR30327">
    <property type="entry name" value="UNCHARACTERIZED PROTEIN YQGE"/>
    <property type="match status" value="1"/>
</dbReference>
<organism evidence="2">
    <name type="scientific">freshwater metagenome</name>
    <dbReference type="NCBI Taxonomy" id="449393"/>
    <lineage>
        <taxon>unclassified sequences</taxon>
        <taxon>metagenomes</taxon>
        <taxon>ecological metagenomes</taxon>
    </lineage>
</organism>
<sequence>MNPAEEESACKLLVSAPDLGDENFDQTVVLLLEHDPEGALGLVLNRPTSSEVSEHLPDWAGMAVSPALFFFGGPVSVGSLLAIGRRQMGASSRNVQTLIGPLVIVDPAALITGEVEGIDALRLFTGYSGWAAGQLDAELASGAWHVVSPLPDDVLCSEPDALWRSIMRRQGGKLASQGLYPEDLSSN</sequence>
<dbReference type="Pfam" id="PF02622">
    <property type="entry name" value="DUF179"/>
    <property type="match status" value="1"/>
</dbReference>
<reference evidence="2" key="1">
    <citation type="submission" date="2020-05" db="EMBL/GenBank/DDBJ databases">
        <authorList>
            <person name="Chiriac C."/>
            <person name="Salcher M."/>
            <person name="Ghai R."/>
            <person name="Kavagutti S V."/>
        </authorList>
    </citation>
    <scope>NUCLEOTIDE SEQUENCE</scope>
</reference>
<dbReference type="Gene3D" id="3.40.1740.10">
    <property type="entry name" value="VC0467-like"/>
    <property type="match status" value="1"/>
</dbReference>
<dbReference type="AlphaFoldDB" id="A0A6J7SKP6"/>
<accession>A0A6J7SKP6</accession>
<proteinExistence type="predicted"/>
<dbReference type="SUPFAM" id="SSF143456">
    <property type="entry name" value="VC0467-like"/>
    <property type="match status" value="1"/>
</dbReference>